<dbReference type="PANTHER" id="PTHR37984:SF5">
    <property type="entry name" value="PROTEIN NYNRIN-LIKE"/>
    <property type="match status" value="1"/>
</dbReference>
<keyword evidence="6" id="KW-0695">RNA-directed DNA polymerase</keyword>
<dbReference type="InterPro" id="IPR050951">
    <property type="entry name" value="Retrovirus_Pol_polyprotein"/>
</dbReference>
<organism evidence="8 9">
    <name type="scientific">Artemia franciscana</name>
    <name type="common">Brine shrimp</name>
    <name type="synonym">Artemia sanfranciscana</name>
    <dbReference type="NCBI Taxonomy" id="6661"/>
    <lineage>
        <taxon>Eukaryota</taxon>
        <taxon>Metazoa</taxon>
        <taxon>Ecdysozoa</taxon>
        <taxon>Arthropoda</taxon>
        <taxon>Crustacea</taxon>
        <taxon>Branchiopoda</taxon>
        <taxon>Anostraca</taxon>
        <taxon>Artemiidae</taxon>
        <taxon>Artemia</taxon>
    </lineage>
</organism>
<reference evidence="8" key="1">
    <citation type="submission" date="2023-07" db="EMBL/GenBank/DDBJ databases">
        <title>Chromosome-level genome assembly of Artemia franciscana.</title>
        <authorList>
            <person name="Jo E."/>
        </authorList>
    </citation>
    <scope>NUCLEOTIDE SEQUENCE</scope>
    <source>
        <tissue evidence="8">Whole body</tissue>
    </source>
</reference>
<dbReference type="SUPFAM" id="SSF56672">
    <property type="entry name" value="DNA/RNA polymerases"/>
    <property type="match status" value="1"/>
</dbReference>
<evidence type="ECO:0000256" key="5">
    <source>
        <dbReference type="ARBA" id="ARBA00022801"/>
    </source>
</evidence>
<accession>A0AA88L7V1</accession>
<name>A0AA88L7V1_ARTSF</name>
<dbReference type="EMBL" id="JAVRJZ010000012">
    <property type="protein sequence ID" value="KAK2716204.1"/>
    <property type="molecule type" value="Genomic_DNA"/>
</dbReference>
<evidence type="ECO:0000313" key="9">
    <source>
        <dbReference type="Proteomes" id="UP001187531"/>
    </source>
</evidence>
<evidence type="ECO:0000256" key="1">
    <source>
        <dbReference type="ARBA" id="ARBA00022679"/>
    </source>
</evidence>
<keyword evidence="3" id="KW-0540">Nuclease</keyword>
<dbReference type="PANTHER" id="PTHR37984">
    <property type="entry name" value="PROTEIN CBG26694"/>
    <property type="match status" value="1"/>
</dbReference>
<dbReference type="GO" id="GO:0004519">
    <property type="term" value="F:endonuclease activity"/>
    <property type="evidence" value="ECO:0007669"/>
    <property type="project" value="UniProtKB-KW"/>
</dbReference>
<evidence type="ECO:0000256" key="4">
    <source>
        <dbReference type="ARBA" id="ARBA00022759"/>
    </source>
</evidence>
<evidence type="ECO:0000256" key="2">
    <source>
        <dbReference type="ARBA" id="ARBA00022695"/>
    </source>
</evidence>
<feature type="domain" description="Reverse transcriptase RNase H-like" evidence="7">
    <location>
        <begin position="54"/>
        <end position="152"/>
    </location>
</feature>
<protein>
    <recommendedName>
        <fullName evidence="7">Reverse transcriptase RNase H-like domain-containing protein</fullName>
    </recommendedName>
</protein>
<sequence length="398" mass="45361">MKDSKQHWNVRVTKILRELARADEYKWKPAHEKALAKIKSALCSNLAYFDPKCKNIEIKVDASKHGLGAVLTVDDNVVAFGSRSMNETEQRYSQIEMELLAVVFGCKHFHQYIYGRIVSITTDHKPLESILVKPISKVPPRLQRMMLSVQPYSLTFVYRPGSEIAVADTLSRLHTPDLDNENKKQVEVFVQTLFKDLPISDGKMEKIRNVTLPYSSFEFKRQKKQGFQKSYHDRTAKSLTALKEGQPVWVKLSDKKRWERALLIKVFGDDPRSYLVKTQNGLTYRRNRRHIRPRMSPNYDPLGTETDNTLHHSPRPIFDGSSFGTGNISPFGTLPSPQALLDPSSPEQAFTSSPFLRTLGPIAVPPPSKEDVSIQMLRDTRYTTRSGRLAKPVIPLDL</sequence>
<keyword evidence="5" id="KW-0378">Hydrolase</keyword>
<keyword evidence="2" id="KW-0548">Nucleotidyltransferase</keyword>
<evidence type="ECO:0000256" key="6">
    <source>
        <dbReference type="ARBA" id="ARBA00022918"/>
    </source>
</evidence>
<proteinExistence type="predicted"/>
<dbReference type="InterPro" id="IPR043502">
    <property type="entry name" value="DNA/RNA_pol_sf"/>
</dbReference>
<evidence type="ECO:0000259" key="7">
    <source>
        <dbReference type="Pfam" id="PF17917"/>
    </source>
</evidence>
<keyword evidence="9" id="KW-1185">Reference proteome</keyword>
<keyword evidence="1" id="KW-0808">Transferase</keyword>
<evidence type="ECO:0000313" key="8">
    <source>
        <dbReference type="EMBL" id="KAK2716204.1"/>
    </source>
</evidence>
<dbReference type="InterPro" id="IPR041373">
    <property type="entry name" value="RT_RNaseH"/>
</dbReference>
<dbReference type="GO" id="GO:0016787">
    <property type="term" value="F:hydrolase activity"/>
    <property type="evidence" value="ECO:0007669"/>
    <property type="project" value="UniProtKB-KW"/>
</dbReference>
<gene>
    <name evidence="8" type="ORF">QYM36_010695</name>
</gene>
<dbReference type="Proteomes" id="UP001187531">
    <property type="component" value="Unassembled WGS sequence"/>
</dbReference>
<dbReference type="CDD" id="cd09274">
    <property type="entry name" value="RNase_HI_RT_Ty3"/>
    <property type="match status" value="1"/>
</dbReference>
<evidence type="ECO:0000256" key="3">
    <source>
        <dbReference type="ARBA" id="ARBA00022722"/>
    </source>
</evidence>
<keyword evidence="4" id="KW-0255">Endonuclease</keyword>
<dbReference type="GO" id="GO:0003964">
    <property type="term" value="F:RNA-directed DNA polymerase activity"/>
    <property type="evidence" value="ECO:0007669"/>
    <property type="project" value="UniProtKB-KW"/>
</dbReference>
<comment type="caution">
    <text evidence="8">The sequence shown here is derived from an EMBL/GenBank/DDBJ whole genome shotgun (WGS) entry which is preliminary data.</text>
</comment>
<dbReference type="Pfam" id="PF17917">
    <property type="entry name" value="RT_RNaseH"/>
    <property type="match status" value="1"/>
</dbReference>
<dbReference type="AlphaFoldDB" id="A0AA88L7V1"/>